<feature type="binding site" evidence="9">
    <location>
        <position position="123"/>
    </location>
    <ligand>
        <name>phosphoenolpyruvate</name>
        <dbReference type="ChEBI" id="CHEBI:58702"/>
    </ligand>
</feature>
<evidence type="ECO:0000256" key="2">
    <source>
        <dbReference type="ARBA" id="ARBA00004811"/>
    </source>
</evidence>
<feature type="binding site" evidence="9">
    <location>
        <position position="22"/>
    </location>
    <ligand>
        <name>phosphoenolpyruvate</name>
        <dbReference type="ChEBI" id="CHEBI:58702"/>
    </ligand>
</feature>
<reference evidence="11 12" key="1">
    <citation type="submission" date="2018-08" db="EMBL/GenBank/DDBJ databases">
        <title>Genome Sequences of Legionella pneumophila subsp. pneumophila Isolates, Recovered from a Drinking Water System in a Large Builging.</title>
        <authorList>
            <person name="Gomez-Alvarez V."/>
            <person name="Boczek L."/>
            <person name="King D."/>
            <person name="Pemberton A."/>
            <person name="Pfaller S."/>
            <person name="Rodgers M."/>
            <person name="Santodomingo J."/>
            <person name="Revetta R."/>
        </authorList>
    </citation>
    <scope>NUCLEOTIDE SEQUENCE [LARGE SCALE GENOMIC DNA]</scope>
    <source>
        <strain evidence="11 12">L01C.1</strain>
    </source>
</reference>
<dbReference type="KEGG" id="lph:LPV_1536"/>
<dbReference type="PANTHER" id="PTHR21090:SF5">
    <property type="entry name" value="PENTAFUNCTIONAL AROM POLYPEPTIDE"/>
    <property type="match status" value="1"/>
</dbReference>
<feature type="binding site" evidence="9">
    <location>
        <position position="169"/>
    </location>
    <ligand>
        <name>phosphoenolpyruvate</name>
        <dbReference type="ChEBI" id="CHEBI:58702"/>
    </ligand>
</feature>
<dbReference type="PIRSF" id="PIRSF000505">
    <property type="entry name" value="EPSPS"/>
    <property type="match status" value="1"/>
</dbReference>
<gene>
    <name evidence="9 11" type="primary">aroA</name>
    <name evidence="11" type="ORF">D1H98_10880</name>
</gene>
<keyword evidence="4 9" id="KW-0963">Cytoplasm</keyword>
<dbReference type="PROSITE" id="PS00885">
    <property type="entry name" value="EPSP_SYNTHASE_2"/>
    <property type="match status" value="1"/>
</dbReference>
<dbReference type="CDD" id="cd01556">
    <property type="entry name" value="EPSP_synthase"/>
    <property type="match status" value="1"/>
</dbReference>
<dbReference type="EC" id="2.5.1.19" evidence="9"/>
<evidence type="ECO:0000256" key="6">
    <source>
        <dbReference type="ARBA" id="ARBA00022679"/>
    </source>
</evidence>
<dbReference type="GO" id="GO:0003866">
    <property type="term" value="F:3-phosphoshikimate 1-carboxyvinyltransferase activity"/>
    <property type="evidence" value="ECO:0007669"/>
    <property type="project" value="UniProtKB-UniRule"/>
</dbReference>
<evidence type="ECO:0000256" key="7">
    <source>
        <dbReference type="ARBA" id="ARBA00023141"/>
    </source>
</evidence>
<dbReference type="HAMAP" id="MF_00210">
    <property type="entry name" value="EPSP_synth"/>
    <property type="match status" value="1"/>
</dbReference>
<keyword evidence="7 9" id="KW-0057">Aromatic amino acid biosynthesis</keyword>
<feature type="binding site" evidence="9">
    <location>
        <position position="387"/>
    </location>
    <ligand>
        <name>phosphoenolpyruvate</name>
        <dbReference type="ChEBI" id="CHEBI:58702"/>
    </ligand>
</feature>
<comment type="subcellular location">
    <subcellularLocation>
        <location evidence="9">Cytoplasm</location>
    </subcellularLocation>
</comment>
<feature type="domain" description="Enolpyruvate transferase" evidence="10">
    <location>
        <begin position="10"/>
        <end position="420"/>
    </location>
</feature>
<feature type="binding site" evidence="9">
    <location>
        <position position="95"/>
    </location>
    <ligand>
        <name>phosphoenolpyruvate</name>
        <dbReference type="ChEBI" id="CHEBI:58702"/>
    </ligand>
</feature>
<comment type="caution">
    <text evidence="11">The sequence shown here is derived from an EMBL/GenBank/DDBJ whole genome shotgun (WGS) entry which is preliminary data.</text>
</comment>
<dbReference type="InterPro" id="IPR006264">
    <property type="entry name" value="EPSP_synthase"/>
</dbReference>
<dbReference type="Pfam" id="PF00275">
    <property type="entry name" value="EPSP_synthase"/>
    <property type="match status" value="1"/>
</dbReference>
<dbReference type="GO" id="GO:0009073">
    <property type="term" value="P:aromatic amino acid family biosynthetic process"/>
    <property type="evidence" value="ECO:0007669"/>
    <property type="project" value="UniProtKB-KW"/>
</dbReference>
<dbReference type="InterPro" id="IPR023193">
    <property type="entry name" value="EPSP_synthase_CS"/>
</dbReference>
<dbReference type="SMR" id="A0A3A6UT46"/>
<evidence type="ECO:0000313" key="11">
    <source>
        <dbReference type="EMBL" id="RJY29532.1"/>
    </source>
</evidence>
<dbReference type="SUPFAM" id="SSF55205">
    <property type="entry name" value="EPT/RTPC-like"/>
    <property type="match status" value="1"/>
</dbReference>
<dbReference type="Gene3D" id="3.65.10.10">
    <property type="entry name" value="Enolpyruvate transferase domain"/>
    <property type="match status" value="2"/>
</dbReference>
<dbReference type="FunFam" id="3.65.10.10:FF:000006">
    <property type="entry name" value="3-phosphoshikimate 1-carboxyvinyltransferase"/>
    <property type="match status" value="1"/>
</dbReference>
<feature type="binding site" evidence="9">
    <location>
        <position position="167"/>
    </location>
    <ligand>
        <name>3-phosphoshikimate</name>
        <dbReference type="ChEBI" id="CHEBI:145989"/>
    </ligand>
</feature>
<dbReference type="RefSeq" id="WP_011213710.1">
    <property type="nucleotide sequence ID" value="NC_018140.1"/>
</dbReference>
<dbReference type="GO" id="GO:0008652">
    <property type="term" value="P:amino acid biosynthetic process"/>
    <property type="evidence" value="ECO:0007669"/>
    <property type="project" value="UniProtKB-KW"/>
</dbReference>
<dbReference type="EMBL" id="QWDR01000002">
    <property type="protein sequence ID" value="RJY29532.1"/>
    <property type="molecule type" value="Genomic_DNA"/>
</dbReference>
<feature type="binding site" evidence="9">
    <location>
        <position position="169"/>
    </location>
    <ligand>
        <name>3-phosphoshikimate</name>
        <dbReference type="ChEBI" id="CHEBI:145989"/>
    </ligand>
</feature>
<evidence type="ECO:0000256" key="8">
    <source>
        <dbReference type="ARBA" id="ARBA00044633"/>
    </source>
</evidence>
<keyword evidence="6 9" id="KW-0808">Transferase</keyword>
<dbReference type="UniPathway" id="UPA00053">
    <property type="reaction ID" value="UER00089"/>
</dbReference>
<proteinExistence type="inferred from homology"/>
<dbReference type="InterPro" id="IPR001986">
    <property type="entry name" value="Enolpyruvate_Tfrase_dom"/>
</dbReference>
<evidence type="ECO:0000256" key="4">
    <source>
        <dbReference type="ARBA" id="ARBA00022490"/>
    </source>
</evidence>
<feature type="active site" description="Proton acceptor" evidence="9">
    <location>
        <position position="315"/>
    </location>
</feature>
<dbReference type="GO" id="GO:0005737">
    <property type="term" value="C:cytoplasm"/>
    <property type="evidence" value="ECO:0007669"/>
    <property type="project" value="UniProtKB-SubCell"/>
</dbReference>
<comment type="pathway">
    <text evidence="2 9">Metabolic intermediate biosynthesis; chorismate biosynthesis; chorismate from D-erythrose 4-phosphate and phosphoenolpyruvate: step 6/7.</text>
</comment>
<comment type="subunit">
    <text evidence="9">Monomer.</text>
</comment>
<comment type="catalytic activity">
    <reaction evidence="8">
        <text>3-phosphoshikimate + phosphoenolpyruvate = 5-O-(1-carboxyvinyl)-3-phosphoshikimate + phosphate</text>
        <dbReference type="Rhea" id="RHEA:21256"/>
        <dbReference type="ChEBI" id="CHEBI:43474"/>
        <dbReference type="ChEBI" id="CHEBI:57701"/>
        <dbReference type="ChEBI" id="CHEBI:58702"/>
        <dbReference type="ChEBI" id="CHEBI:145989"/>
        <dbReference type="EC" id="2.5.1.19"/>
    </reaction>
    <physiologicalReaction direction="left-to-right" evidence="8">
        <dbReference type="Rhea" id="RHEA:21257"/>
    </physiologicalReaction>
</comment>
<feature type="binding site" evidence="9">
    <location>
        <position position="27"/>
    </location>
    <ligand>
        <name>3-phosphoshikimate</name>
        <dbReference type="ChEBI" id="CHEBI:145989"/>
    </ligand>
</feature>
<dbReference type="GO" id="GO:0009423">
    <property type="term" value="P:chorismate biosynthetic process"/>
    <property type="evidence" value="ECO:0007669"/>
    <property type="project" value="UniProtKB-UniRule"/>
</dbReference>
<evidence type="ECO:0000256" key="9">
    <source>
        <dbReference type="HAMAP-Rule" id="MF_00210"/>
    </source>
</evidence>
<dbReference type="InterPro" id="IPR036968">
    <property type="entry name" value="Enolpyruvate_Tfrase_sf"/>
</dbReference>
<feature type="binding site" evidence="9">
    <location>
        <position position="23"/>
    </location>
    <ligand>
        <name>3-phosphoshikimate</name>
        <dbReference type="ChEBI" id="CHEBI:145989"/>
    </ligand>
</feature>
<evidence type="ECO:0000256" key="1">
    <source>
        <dbReference type="ARBA" id="ARBA00002174"/>
    </source>
</evidence>
<evidence type="ECO:0000259" key="10">
    <source>
        <dbReference type="Pfam" id="PF00275"/>
    </source>
</evidence>
<feature type="binding site" evidence="9">
    <location>
        <position position="22"/>
    </location>
    <ligand>
        <name>3-phosphoshikimate</name>
        <dbReference type="ChEBI" id="CHEBI:145989"/>
    </ligand>
</feature>
<keyword evidence="5 9" id="KW-0028">Amino-acid biosynthesis</keyword>
<evidence type="ECO:0000313" key="12">
    <source>
        <dbReference type="Proteomes" id="UP000277145"/>
    </source>
</evidence>
<dbReference type="FunFam" id="3.65.10.10:FF:000005">
    <property type="entry name" value="3-phosphoshikimate 1-carboxyvinyltransferase"/>
    <property type="match status" value="1"/>
</dbReference>
<dbReference type="InterPro" id="IPR013792">
    <property type="entry name" value="RNA3'P_cycl/enolpyr_Trfase_a/b"/>
</dbReference>
<protein>
    <recommendedName>
        <fullName evidence="9">3-phosphoshikimate 1-carboxyvinyltransferase</fullName>
        <ecNumber evidence="9">2.5.1.19</ecNumber>
    </recommendedName>
    <alternativeName>
        <fullName evidence="9">5-enolpyruvylshikimate-3-phosphate synthase</fullName>
        <shortName evidence="9">EPSP synthase</shortName>
        <shortName evidence="9">EPSPS</shortName>
    </alternativeName>
</protein>
<feature type="binding site" evidence="9">
    <location>
        <position position="346"/>
    </location>
    <ligand>
        <name>phosphoenolpyruvate</name>
        <dbReference type="ChEBI" id="CHEBI:58702"/>
    </ligand>
</feature>
<organism evidence="11 12">
    <name type="scientific">Legionella pneumophila subsp. pneumophila</name>
    <dbReference type="NCBI Taxonomy" id="91891"/>
    <lineage>
        <taxon>Bacteria</taxon>
        <taxon>Pseudomonadati</taxon>
        <taxon>Pseudomonadota</taxon>
        <taxon>Gammaproteobacteria</taxon>
        <taxon>Legionellales</taxon>
        <taxon>Legionellaceae</taxon>
        <taxon>Legionella</taxon>
    </lineage>
</organism>
<dbReference type="AlphaFoldDB" id="A0A3A6UT46"/>
<dbReference type="PANTHER" id="PTHR21090">
    <property type="entry name" value="AROM/DEHYDROQUINATE SYNTHASE"/>
    <property type="match status" value="1"/>
</dbReference>
<feature type="binding site" evidence="9">
    <location>
        <position position="342"/>
    </location>
    <ligand>
        <name>3-phosphoshikimate</name>
        <dbReference type="ChEBI" id="CHEBI:145989"/>
    </ligand>
</feature>
<evidence type="ECO:0000256" key="5">
    <source>
        <dbReference type="ARBA" id="ARBA00022605"/>
    </source>
</evidence>
<dbReference type="Proteomes" id="UP000277145">
    <property type="component" value="Unassembled WGS sequence"/>
</dbReference>
<sequence>MLNFISKPVGCLKGEITVPGDKSISHRSIIFGAIAIGTSVIDGFLDGEDCIATLKAFQSMGVRIEGPDKQRVIIHGVGKYGLKQPQNIIDCVNSGTSMRLLAGLLAAQQFDSQLTGDESLLKRPMLRISRPLSQMGADVTTQDGKPPIVIKGGKKLNGIHYVMPEASAQVKSCLLLAGMYAEGQTKITENAVSRDHTERMLRTFSYPVQIQDGAIVIDRNGECHGTRLNIPGDISSAAFFIVAASITPGSDVLIRNVGINPTRTGIIHILTEMGADIRVLNQRAYGEEPVADLHIRYSQLKGIDIPASMVPLAIDEFPVIFIAAACAQGKTTLHGAKELRLKESDRIGAMVDGLNQLGVHAEGFDDGILIEGGSIQGGEVNSRGDHRIAMSFAIAGAVASAPVTIKNCANVATSFPSFVTTANMLHFQIEEYS</sequence>
<name>A0A3A6UT46_LEGPN</name>
<comment type="caution">
    <text evidence="9">Lacks conserved residue(s) required for the propagation of feature annotation.</text>
</comment>
<feature type="binding site" evidence="9">
    <location>
        <position position="315"/>
    </location>
    <ligand>
        <name>3-phosphoshikimate</name>
        <dbReference type="ChEBI" id="CHEBI:145989"/>
    </ligand>
</feature>
<dbReference type="NCBIfam" id="TIGR01356">
    <property type="entry name" value="aroA"/>
    <property type="match status" value="1"/>
</dbReference>
<comment type="similarity">
    <text evidence="3 9">Belongs to the EPSP synthase family.</text>
</comment>
<comment type="function">
    <text evidence="1 9">Catalyzes the transfer of the enolpyruvyl moiety of phosphoenolpyruvate (PEP) to the 5-hydroxyl of shikimate-3-phosphate (S3P) to produce enolpyruvyl shikimate-3-phosphate and inorganic phosphate.</text>
</comment>
<accession>A0A3A6UT46</accession>
<evidence type="ECO:0000256" key="3">
    <source>
        <dbReference type="ARBA" id="ARBA00009948"/>
    </source>
</evidence>